<keyword evidence="2" id="KW-1185">Reference proteome</keyword>
<evidence type="ECO:0000313" key="2">
    <source>
        <dbReference type="Proteomes" id="UP000265341"/>
    </source>
</evidence>
<evidence type="ECO:0000313" key="1">
    <source>
        <dbReference type="EMBL" id="RIH89085.1"/>
    </source>
</evidence>
<dbReference type="OrthoDB" id="25982at2"/>
<gene>
    <name evidence="1" type="ORF">Mrose_00470</name>
</gene>
<reference evidence="1 2" key="1">
    <citation type="submission" date="2018-08" db="EMBL/GenBank/DDBJ databases">
        <title>Meiothermus roseus NBRC 110900 genome sequencing project.</title>
        <authorList>
            <person name="Da Costa M.S."/>
            <person name="Albuquerque L."/>
            <person name="Raposo P."/>
            <person name="Froufe H.J.C."/>
            <person name="Barroso C.S."/>
            <person name="Egas C."/>
        </authorList>
    </citation>
    <scope>NUCLEOTIDE SEQUENCE [LARGE SCALE GENOMIC DNA]</scope>
    <source>
        <strain evidence="1 2">NBRC 110900</strain>
    </source>
</reference>
<sequence>MARYLSLLILALAGCAPVPLGSVSTRPFDLTSSRLLTVTAGQRWYVAADYDQQRWRGRATRLVGGQLTNVSIESLGYTSIPIFERSLRELLFNPFARCTYPGLTTRRSMEGFVLRQLPGNWSAGLISAEGVLECLQAEHRDLAPPTQMDPTLPESILNIEFTTGLHMVLAFDVPANTPPGQYTLRTEIEDVLSGKRTQQDLQVLVEPTK</sequence>
<comment type="caution">
    <text evidence="1">The sequence shown here is derived from an EMBL/GenBank/DDBJ whole genome shotgun (WGS) entry which is preliminary data.</text>
</comment>
<dbReference type="AlphaFoldDB" id="A0A399EZS6"/>
<proteinExistence type="predicted"/>
<protein>
    <recommendedName>
        <fullName evidence="3">Lipoprotein</fullName>
    </recommendedName>
</protein>
<organism evidence="1 2">
    <name type="scientific">Calidithermus roseus</name>
    <dbReference type="NCBI Taxonomy" id="1644118"/>
    <lineage>
        <taxon>Bacteria</taxon>
        <taxon>Thermotogati</taxon>
        <taxon>Deinococcota</taxon>
        <taxon>Deinococci</taxon>
        <taxon>Thermales</taxon>
        <taxon>Thermaceae</taxon>
        <taxon>Calidithermus</taxon>
    </lineage>
</organism>
<name>A0A399EZS6_9DEIN</name>
<dbReference type="Proteomes" id="UP000265341">
    <property type="component" value="Unassembled WGS sequence"/>
</dbReference>
<dbReference type="EMBL" id="QWLA01000005">
    <property type="protein sequence ID" value="RIH89085.1"/>
    <property type="molecule type" value="Genomic_DNA"/>
</dbReference>
<dbReference type="PROSITE" id="PS51257">
    <property type="entry name" value="PROKAR_LIPOPROTEIN"/>
    <property type="match status" value="1"/>
</dbReference>
<evidence type="ECO:0008006" key="3">
    <source>
        <dbReference type="Google" id="ProtNLM"/>
    </source>
</evidence>
<accession>A0A399EZS6</accession>
<dbReference type="RefSeq" id="WP_119275828.1">
    <property type="nucleotide sequence ID" value="NZ_QWLA01000005.1"/>
</dbReference>